<feature type="transmembrane region" description="Helical" evidence="6">
    <location>
        <begin position="288"/>
        <end position="313"/>
    </location>
</feature>
<dbReference type="Pfam" id="PF07690">
    <property type="entry name" value="MFS_1"/>
    <property type="match status" value="1"/>
</dbReference>
<name>A0A9Q0RX32_9DIPT</name>
<organism evidence="8 9">
    <name type="scientific">Pseudolycoriella hygida</name>
    <dbReference type="NCBI Taxonomy" id="35572"/>
    <lineage>
        <taxon>Eukaryota</taxon>
        <taxon>Metazoa</taxon>
        <taxon>Ecdysozoa</taxon>
        <taxon>Arthropoda</taxon>
        <taxon>Hexapoda</taxon>
        <taxon>Insecta</taxon>
        <taxon>Pterygota</taxon>
        <taxon>Neoptera</taxon>
        <taxon>Endopterygota</taxon>
        <taxon>Diptera</taxon>
        <taxon>Nematocera</taxon>
        <taxon>Sciaroidea</taxon>
        <taxon>Sciaridae</taxon>
        <taxon>Pseudolycoriella</taxon>
    </lineage>
</organism>
<evidence type="ECO:0000256" key="6">
    <source>
        <dbReference type="SAM" id="Phobius"/>
    </source>
</evidence>
<keyword evidence="5 6" id="KW-0472">Membrane</keyword>
<feature type="transmembrane region" description="Helical" evidence="6">
    <location>
        <begin position="395"/>
        <end position="413"/>
    </location>
</feature>
<feature type="transmembrane region" description="Helical" evidence="6">
    <location>
        <begin position="197"/>
        <end position="216"/>
    </location>
</feature>
<dbReference type="Gene3D" id="1.20.1250.20">
    <property type="entry name" value="MFS general substrate transporter like domains"/>
    <property type="match status" value="1"/>
</dbReference>
<evidence type="ECO:0000256" key="2">
    <source>
        <dbReference type="ARBA" id="ARBA00022448"/>
    </source>
</evidence>
<dbReference type="GO" id="GO:0016020">
    <property type="term" value="C:membrane"/>
    <property type="evidence" value="ECO:0007669"/>
    <property type="project" value="UniProtKB-SubCell"/>
</dbReference>
<protein>
    <submittedName>
        <fullName evidence="8">Synaptic vesicle glycoprotein 2B</fullName>
    </submittedName>
</protein>
<feature type="transmembrane region" description="Helical" evidence="6">
    <location>
        <begin position="127"/>
        <end position="144"/>
    </location>
</feature>
<evidence type="ECO:0000256" key="5">
    <source>
        <dbReference type="ARBA" id="ARBA00023136"/>
    </source>
</evidence>
<dbReference type="PANTHER" id="PTHR23511">
    <property type="entry name" value="SYNAPTIC VESICLE GLYCOPROTEIN 2"/>
    <property type="match status" value="1"/>
</dbReference>
<dbReference type="InterPro" id="IPR011701">
    <property type="entry name" value="MFS"/>
</dbReference>
<keyword evidence="9" id="KW-1185">Reference proteome</keyword>
<dbReference type="OrthoDB" id="10262656at2759"/>
<evidence type="ECO:0000256" key="1">
    <source>
        <dbReference type="ARBA" id="ARBA00004141"/>
    </source>
</evidence>
<comment type="caution">
    <text evidence="8">The sequence shown here is derived from an EMBL/GenBank/DDBJ whole genome shotgun (WGS) entry which is preliminary data.</text>
</comment>
<dbReference type="GO" id="GO:0022857">
    <property type="term" value="F:transmembrane transporter activity"/>
    <property type="evidence" value="ECO:0007669"/>
    <property type="project" value="InterPro"/>
</dbReference>
<evidence type="ECO:0000313" key="9">
    <source>
        <dbReference type="Proteomes" id="UP001151699"/>
    </source>
</evidence>
<feature type="transmembrane region" description="Helical" evidence="6">
    <location>
        <begin position="101"/>
        <end position="121"/>
    </location>
</feature>
<dbReference type="Proteomes" id="UP001151699">
    <property type="component" value="Chromosome C"/>
</dbReference>
<dbReference type="PROSITE" id="PS50850">
    <property type="entry name" value="MFS"/>
    <property type="match status" value="1"/>
</dbReference>
<proteinExistence type="predicted"/>
<feature type="transmembrane region" description="Helical" evidence="6">
    <location>
        <begin position="30"/>
        <end position="57"/>
    </location>
</feature>
<feature type="transmembrane region" description="Helical" evidence="6">
    <location>
        <begin position="369"/>
        <end position="388"/>
    </location>
</feature>
<dbReference type="SUPFAM" id="SSF103473">
    <property type="entry name" value="MFS general substrate transporter"/>
    <property type="match status" value="1"/>
</dbReference>
<feature type="transmembrane region" description="Helical" evidence="6">
    <location>
        <begin position="69"/>
        <end position="89"/>
    </location>
</feature>
<evidence type="ECO:0000256" key="4">
    <source>
        <dbReference type="ARBA" id="ARBA00022989"/>
    </source>
</evidence>
<feature type="transmembrane region" description="Helical" evidence="6">
    <location>
        <begin position="419"/>
        <end position="440"/>
    </location>
</feature>
<evidence type="ECO:0000256" key="3">
    <source>
        <dbReference type="ARBA" id="ARBA00022692"/>
    </source>
</evidence>
<keyword evidence="3 6" id="KW-0812">Transmembrane</keyword>
<comment type="subcellular location">
    <subcellularLocation>
        <location evidence="1">Membrane</location>
        <topology evidence="1">Multi-pass membrane protein</topology>
    </subcellularLocation>
</comment>
<feature type="transmembrane region" description="Helical" evidence="6">
    <location>
        <begin position="156"/>
        <end position="177"/>
    </location>
</feature>
<evidence type="ECO:0000259" key="7">
    <source>
        <dbReference type="PROSITE" id="PS50850"/>
    </source>
</evidence>
<dbReference type="EMBL" id="WJQU01000004">
    <property type="protein sequence ID" value="KAJ6635513.1"/>
    <property type="molecule type" value="Genomic_DNA"/>
</dbReference>
<keyword evidence="4 6" id="KW-1133">Transmembrane helix</keyword>
<dbReference type="AlphaFoldDB" id="A0A9Q0RX32"/>
<evidence type="ECO:0000313" key="8">
    <source>
        <dbReference type="EMBL" id="KAJ6635513.1"/>
    </source>
</evidence>
<dbReference type="InterPro" id="IPR036259">
    <property type="entry name" value="MFS_trans_sf"/>
</dbReference>
<reference evidence="8" key="1">
    <citation type="submission" date="2022-07" db="EMBL/GenBank/DDBJ databases">
        <authorList>
            <person name="Trinca V."/>
            <person name="Uliana J.V.C."/>
            <person name="Torres T.T."/>
            <person name="Ward R.J."/>
            <person name="Monesi N."/>
        </authorList>
    </citation>
    <scope>NUCLEOTIDE SEQUENCE</scope>
    <source>
        <strain evidence="8">HSMRA1968</strain>
        <tissue evidence="8">Whole embryos</tissue>
    </source>
</reference>
<feature type="domain" description="Major facilitator superfamily (MFS) profile" evidence="7">
    <location>
        <begin position="30"/>
        <end position="449"/>
    </location>
</feature>
<sequence length="449" mass="50210">MESSSEKKQSTSLHTFEQAVSLIGTGRFHFYLLIASGCSLLGVIMEGLNMAIVLPAAKCDIEITTTEQGLINTIGFIGVVLTSHFWGFLSDTWGRLKVLKFALFWGFTFSIVSSFAISSMMLLISRFLVGIFLSGVQAAAISYLGEFHSNKTRDKYVTFAAMFMPISIVYQPIMGWLVMTMDWKYKVLGFVYSPWRLYIVLSSLINAFAYCILLCLPESPKFLLAMGKPKEALDILIIAYKANGGKEEFPVRHISLESIGSNLADARGLGGVIKMIWNQTWPLFKPPFIGNIISLCYLTFVAFFVAHGVYMWYPQILALYYPNMHLPITTCEAVALAWSDKDFEIIDIVTSEIIEPTCQIDNDSMTYQIILVMGITFCCIYGFVALNINRLGRRVLFPLWLIISSTATLGLVWGDEFYFNVVLTTLMLTSGNCGSVLTAVSADMFPTHY</sequence>
<gene>
    <name evidence="8" type="primary">Sv2b_0</name>
    <name evidence="8" type="ORF">Bhyg_14099</name>
</gene>
<keyword evidence="2" id="KW-0813">Transport</keyword>
<dbReference type="InterPro" id="IPR020846">
    <property type="entry name" value="MFS_dom"/>
</dbReference>
<feature type="non-terminal residue" evidence="8">
    <location>
        <position position="449"/>
    </location>
</feature>
<accession>A0A9Q0RX32</accession>
<dbReference type="PANTHER" id="PTHR23511:SF35">
    <property type="entry name" value="MAJOR FACILITATOR SUPERFAMILY (MFS) PROFILE DOMAIN-CONTAINING PROTEIN"/>
    <property type="match status" value="1"/>
</dbReference>